<dbReference type="Proteomes" id="UP000248536">
    <property type="component" value="Chromosome"/>
</dbReference>
<dbReference type="EMBL" id="CP030104">
    <property type="protein sequence ID" value="AWX44518.1"/>
    <property type="molecule type" value="Genomic_DNA"/>
</dbReference>
<dbReference type="AlphaFoldDB" id="A0A2Z4LT39"/>
<keyword evidence="2" id="KW-1185">Reference proteome</keyword>
<dbReference type="RefSeq" id="WP_112377986.1">
    <property type="nucleotide sequence ID" value="NZ_CP030104.1"/>
</dbReference>
<dbReference type="Pfam" id="PF13489">
    <property type="entry name" value="Methyltransf_23"/>
    <property type="match status" value="1"/>
</dbReference>
<dbReference type="OrthoDB" id="2370471at2"/>
<dbReference type="CDD" id="cd02440">
    <property type="entry name" value="AdoMet_MTases"/>
    <property type="match status" value="1"/>
</dbReference>
<gene>
    <name evidence="1" type="ORF">HME9304_01521</name>
</gene>
<evidence type="ECO:0000313" key="2">
    <source>
        <dbReference type="Proteomes" id="UP000248536"/>
    </source>
</evidence>
<dbReference type="Gene3D" id="3.40.50.150">
    <property type="entry name" value="Vaccinia Virus protein VP39"/>
    <property type="match status" value="1"/>
</dbReference>
<protein>
    <recommendedName>
        <fullName evidence="3">Class I SAM-dependent methyltransferase</fullName>
    </recommendedName>
</protein>
<evidence type="ECO:0008006" key="3">
    <source>
        <dbReference type="Google" id="ProtNLM"/>
    </source>
</evidence>
<organism evidence="1 2">
    <name type="scientific">Flagellimonas maritima</name>
    <dbReference type="NCBI Taxonomy" id="1383885"/>
    <lineage>
        <taxon>Bacteria</taxon>
        <taxon>Pseudomonadati</taxon>
        <taxon>Bacteroidota</taxon>
        <taxon>Flavobacteriia</taxon>
        <taxon>Flavobacteriales</taxon>
        <taxon>Flavobacteriaceae</taxon>
        <taxon>Flagellimonas</taxon>
    </lineage>
</organism>
<evidence type="ECO:0000313" key="1">
    <source>
        <dbReference type="EMBL" id="AWX44518.1"/>
    </source>
</evidence>
<reference evidence="1 2" key="1">
    <citation type="submission" date="2018-06" db="EMBL/GenBank/DDBJ databases">
        <title>Spongiibacterium sp. HME9304 Genome sequencing and assembly.</title>
        <authorList>
            <person name="Kang H."/>
            <person name="Kim H."/>
            <person name="Joh K."/>
        </authorList>
    </citation>
    <scope>NUCLEOTIDE SEQUENCE [LARGE SCALE GENOMIC DNA]</scope>
    <source>
        <strain evidence="1 2">HME9304</strain>
    </source>
</reference>
<name>A0A2Z4LT39_9FLAO</name>
<sequence length="276" mass="32106">MKLFLRTKDFSVSGESFELHHDQKLDMLITKPQPEDLDRFYESETYISHTDSNNALFDRLYQWVKRYSISKKLQLIDNQIDKRKTLLDVGAGTGDFVKQANARGFVVEGIEPNGKARSNARQKGVILHPKLGDIADRKFQIITLWHVLEHLPNLNGQIENLNNLLEPNGVLFIAVPNFKSLDAAYYGKYWAAYDVPRHLWHFSKKAISKIIDNYGLKVIKVKPMLFDAFYVSLLSEKYKGNKLYWFNAFFIGLWSNISAFFSKEYSSHIYIIKKRD</sequence>
<dbReference type="PANTHER" id="PTHR43861">
    <property type="entry name" value="TRANS-ACONITATE 2-METHYLTRANSFERASE-RELATED"/>
    <property type="match status" value="1"/>
</dbReference>
<dbReference type="PANTHER" id="PTHR43861:SF5">
    <property type="entry name" value="BLL5978 PROTEIN"/>
    <property type="match status" value="1"/>
</dbReference>
<dbReference type="SUPFAM" id="SSF53335">
    <property type="entry name" value="S-adenosyl-L-methionine-dependent methyltransferases"/>
    <property type="match status" value="1"/>
</dbReference>
<proteinExistence type="predicted"/>
<dbReference type="InterPro" id="IPR029063">
    <property type="entry name" value="SAM-dependent_MTases_sf"/>
</dbReference>
<accession>A0A2Z4LT39</accession>
<dbReference type="KEGG" id="spon:HME9304_01521"/>